<comment type="caution">
    <text evidence="2">The sequence shown here is derived from an EMBL/GenBank/DDBJ whole genome shotgun (WGS) entry which is preliminary data.</text>
</comment>
<feature type="region of interest" description="Disordered" evidence="1">
    <location>
        <begin position="1"/>
        <end position="25"/>
    </location>
</feature>
<dbReference type="InterPro" id="IPR052929">
    <property type="entry name" value="RNase_H-like_EbsB-rel"/>
</dbReference>
<sequence length="434" mass="47603">MEPMQTHQVPTTEPDSEQMTLNSNGQTSCMGRRLFGAAENVPSMVEHSSPTSIENCIIEANKMEAIYTEQCDGLHDESIIAGKIKSINLGQVGDNGLAHVDHIDQSPLCPSILMNDISVGPCNSKKCVYNTKQGGFVTEKKSGANESGGLGQQQKNKMKLVREVKAYTIGEIGKDWKLGLERKREAIMIDDVEALRRNSKVGRWITVVDEVQSSGEIKKQGNVDPQTLDGKNSFLESLEVTQGNESVLGDQNGQNVSNMGITETVTSLLVSSEVQMDIFDVVDWATNFLVEYKNSSSGESVVQRKIRCGPAKWSPLCLGVYKINCDAAINSKNSRIGVGIVIRDSHGFVMASNSQINKYTHIDFACGVILSDISNLSAARNGLSICFIPRQANQVAHFLAKNTLKSNHDLFWMDEVPMFADKLVQDDMHVICVL</sequence>
<dbReference type="AlphaFoldDB" id="A0AAE0AIZ1"/>
<accession>A0AAE0AIZ1</accession>
<protein>
    <recommendedName>
        <fullName evidence="4">RNase H type-1 domain-containing protein</fullName>
    </recommendedName>
</protein>
<dbReference type="PANTHER" id="PTHR47074:SF48">
    <property type="entry name" value="POLYNUCLEOTIDYL TRANSFERASE, RIBONUCLEASE H-LIKE SUPERFAMILY PROTEIN"/>
    <property type="match status" value="1"/>
</dbReference>
<keyword evidence="3" id="KW-1185">Reference proteome</keyword>
<dbReference type="EMBL" id="JANJYJ010000004">
    <property type="protein sequence ID" value="KAK3218938.1"/>
    <property type="molecule type" value="Genomic_DNA"/>
</dbReference>
<name>A0AAE0AIZ1_9ROSI</name>
<gene>
    <name evidence="2" type="ORF">Dsin_012908</name>
</gene>
<organism evidence="2 3">
    <name type="scientific">Dipteronia sinensis</name>
    <dbReference type="NCBI Taxonomy" id="43782"/>
    <lineage>
        <taxon>Eukaryota</taxon>
        <taxon>Viridiplantae</taxon>
        <taxon>Streptophyta</taxon>
        <taxon>Embryophyta</taxon>
        <taxon>Tracheophyta</taxon>
        <taxon>Spermatophyta</taxon>
        <taxon>Magnoliopsida</taxon>
        <taxon>eudicotyledons</taxon>
        <taxon>Gunneridae</taxon>
        <taxon>Pentapetalae</taxon>
        <taxon>rosids</taxon>
        <taxon>malvids</taxon>
        <taxon>Sapindales</taxon>
        <taxon>Sapindaceae</taxon>
        <taxon>Hippocastanoideae</taxon>
        <taxon>Acereae</taxon>
        <taxon>Dipteronia</taxon>
    </lineage>
</organism>
<reference evidence="2" key="1">
    <citation type="journal article" date="2023" name="Plant J.">
        <title>Genome sequences and population genomics provide insights into the demographic history, inbreeding, and mutation load of two 'living fossil' tree species of Dipteronia.</title>
        <authorList>
            <person name="Feng Y."/>
            <person name="Comes H.P."/>
            <person name="Chen J."/>
            <person name="Zhu S."/>
            <person name="Lu R."/>
            <person name="Zhang X."/>
            <person name="Li P."/>
            <person name="Qiu J."/>
            <person name="Olsen K.M."/>
            <person name="Qiu Y."/>
        </authorList>
    </citation>
    <scope>NUCLEOTIDE SEQUENCE</scope>
    <source>
        <strain evidence="2">NBL</strain>
    </source>
</reference>
<evidence type="ECO:0000313" key="3">
    <source>
        <dbReference type="Proteomes" id="UP001281410"/>
    </source>
</evidence>
<evidence type="ECO:0008006" key="4">
    <source>
        <dbReference type="Google" id="ProtNLM"/>
    </source>
</evidence>
<dbReference type="Proteomes" id="UP001281410">
    <property type="component" value="Unassembled WGS sequence"/>
</dbReference>
<proteinExistence type="predicted"/>
<evidence type="ECO:0000313" key="2">
    <source>
        <dbReference type="EMBL" id="KAK3218938.1"/>
    </source>
</evidence>
<dbReference type="PANTHER" id="PTHR47074">
    <property type="entry name" value="BNAC02G40300D PROTEIN"/>
    <property type="match status" value="1"/>
</dbReference>
<evidence type="ECO:0000256" key="1">
    <source>
        <dbReference type="SAM" id="MobiDB-lite"/>
    </source>
</evidence>